<comment type="catalytic activity">
    <reaction evidence="1 10">
        <text>Random hydrolysis of (1-&gt;6)-alpha-D-mannosidic linkages in unbranched (1-&gt;6)-mannans.</text>
        <dbReference type="EC" id="3.2.1.101"/>
    </reaction>
</comment>
<dbReference type="EC" id="3.2.1.101" evidence="4 10"/>
<dbReference type="SUPFAM" id="SSF48208">
    <property type="entry name" value="Six-hairpin glycosidases"/>
    <property type="match status" value="1"/>
</dbReference>
<evidence type="ECO:0000313" key="13">
    <source>
        <dbReference type="EMBL" id="KAF1964161.1"/>
    </source>
</evidence>
<evidence type="ECO:0000256" key="10">
    <source>
        <dbReference type="PIRNR" id="PIRNR016302"/>
    </source>
</evidence>
<dbReference type="InterPro" id="IPR005198">
    <property type="entry name" value="Glyco_hydro_76"/>
</dbReference>
<comment type="similarity">
    <text evidence="3 10">Belongs to the glycosyl hydrolase 76 family.</text>
</comment>
<dbReference type="AlphaFoldDB" id="A0A6A5UGV8"/>
<accession>A0A6A5UGV8</accession>
<evidence type="ECO:0000256" key="3">
    <source>
        <dbReference type="ARBA" id="ARBA00009699"/>
    </source>
</evidence>
<evidence type="ECO:0000256" key="9">
    <source>
        <dbReference type="ARBA" id="ARBA00023295"/>
    </source>
</evidence>
<dbReference type="FunFam" id="1.50.10.20:FF:000006">
    <property type="entry name" value="Mannan endo-1,6-alpha-mannosidase"/>
    <property type="match status" value="1"/>
</dbReference>
<name>A0A6A5UGV8_9PLEO</name>
<feature type="region of interest" description="Disordered" evidence="11">
    <location>
        <begin position="393"/>
        <end position="428"/>
    </location>
</feature>
<evidence type="ECO:0000256" key="12">
    <source>
        <dbReference type="SAM" id="SignalP"/>
    </source>
</evidence>
<dbReference type="PANTHER" id="PTHR12145">
    <property type="entry name" value="MANNAN ENDO-1,6-ALPHA-MANNOSIDASE DCW1"/>
    <property type="match status" value="1"/>
</dbReference>
<dbReference type="EMBL" id="ML976802">
    <property type="protein sequence ID" value="KAF1964161.1"/>
    <property type="molecule type" value="Genomic_DNA"/>
</dbReference>
<dbReference type="InterPro" id="IPR014480">
    <property type="entry name" value="Mannan-1_6-alpha_mannosidase"/>
</dbReference>
<keyword evidence="6 10" id="KW-0378">Hydrolase</keyword>
<evidence type="ECO:0000256" key="5">
    <source>
        <dbReference type="ARBA" id="ARBA00022729"/>
    </source>
</evidence>
<evidence type="ECO:0000256" key="2">
    <source>
        <dbReference type="ARBA" id="ARBA00004308"/>
    </source>
</evidence>
<reference evidence="13" key="1">
    <citation type="journal article" date="2020" name="Stud. Mycol.">
        <title>101 Dothideomycetes genomes: a test case for predicting lifestyles and emergence of pathogens.</title>
        <authorList>
            <person name="Haridas S."/>
            <person name="Albert R."/>
            <person name="Binder M."/>
            <person name="Bloem J."/>
            <person name="Labutti K."/>
            <person name="Salamov A."/>
            <person name="Andreopoulos B."/>
            <person name="Baker S."/>
            <person name="Barry K."/>
            <person name="Bills G."/>
            <person name="Bluhm B."/>
            <person name="Cannon C."/>
            <person name="Castanera R."/>
            <person name="Culley D."/>
            <person name="Daum C."/>
            <person name="Ezra D."/>
            <person name="Gonzalez J."/>
            <person name="Henrissat B."/>
            <person name="Kuo A."/>
            <person name="Liang C."/>
            <person name="Lipzen A."/>
            <person name="Lutzoni F."/>
            <person name="Magnuson J."/>
            <person name="Mondo S."/>
            <person name="Nolan M."/>
            <person name="Ohm R."/>
            <person name="Pangilinan J."/>
            <person name="Park H.-J."/>
            <person name="Ramirez L."/>
            <person name="Alfaro M."/>
            <person name="Sun H."/>
            <person name="Tritt A."/>
            <person name="Yoshinaga Y."/>
            <person name="Zwiers L.-H."/>
            <person name="Turgeon B."/>
            <person name="Goodwin S."/>
            <person name="Spatafora J."/>
            <person name="Crous P."/>
            <person name="Grigoriev I."/>
        </authorList>
    </citation>
    <scope>NUCLEOTIDE SEQUENCE</scope>
    <source>
        <strain evidence="13">CBS 107.79</strain>
    </source>
</reference>
<evidence type="ECO:0000313" key="14">
    <source>
        <dbReference type="Proteomes" id="UP000800036"/>
    </source>
</evidence>
<gene>
    <name evidence="13" type="ORF">BU23DRAFT_604971</name>
</gene>
<dbReference type="GO" id="GO:0016052">
    <property type="term" value="P:carbohydrate catabolic process"/>
    <property type="evidence" value="ECO:0007669"/>
    <property type="project" value="InterPro"/>
</dbReference>
<organism evidence="13 14">
    <name type="scientific">Bimuria novae-zelandiae CBS 107.79</name>
    <dbReference type="NCBI Taxonomy" id="1447943"/>
    <lineage>
        <taxon>Eukaryota</taxon>
        <taxon>Fungi</taxon>
        <taxon>Dikarya</taxon>
        <taxon>Ascomycota</taxon>
        <taxon>Pezizomycotina</taxon>
        <taxon>Dothideomycetes</taxon>
        <taxon>Pleosporomycetidae</taxon>
        <taxon>Pleosporales</taxon>
        <taxon>Massarineae</taxon>
        <taxon>Didymosphaeriaceae</taxon>
        <taxon>Bimuria</taxon>
    </lineage>
</organism>
<protein>
    <recommendedName>
        <fullName evidence="4 10">Mannan endo-1,6-alpha-mannosidase</fullName>
        <ecNumber evidence="4 10">3.2.1.101</ecNumber>
    </recommendedName>
</protein>
<feature type="chain" id="PRO_5025457825" description="Mannan endo-1,6-alpha-mannosidase" evidence="12">
    <location>
        <begin position="19"/>
        <end position="449"/>
    </location>
</feature>
<dbReference type="OrthoDB" id="4187847at2759"/>
<keyword evidence="14" id="KW-1185">Reference proteome</keyword>
<dbReference type="Proteomes" id="UP000800036">
    <property type="component" value="Unassembled WGS sequence"/>
</dbReference>
<evidence type="ECO:0000256" key="1">
    <source>
        <dbReference type="ARBA" id="ARBA00001452"/>
    </source>
</evidence>
<evidence type="ECO:0000256" key="7">
    <source>
        <dbReference type="ARBA" id="ARBA00023136"/>
    </source>
</evidence>
<sequence>MFLSFLTLSLATSTTLFARSSAALDLDVKDQQSIKSVAKTLAGGIVATYKNDLGESLIPGLFSDPYYWWEAGAVFGSLVDYSFLTGDNQYDDLVGEALEHQIGDFNAFLPVNQTKTLGNDDQSTWGLAAMSAAENGFTTSKIGNLSWIDLAKNVFDSQARRWDSKTCDGGLRWQIYEFNYGYSYKNSISSGQFFLLAARLAKFTGNETYSDWAEKAFEWTQDVGLIDDYHVYDGADADEGCSDVNRIQWPSNHAIFTEAAAYMYNVTKGSDKWKTVVAGFLNTSSVFQEDGGILFNVACENNGKCNTDQRAMKGLAARSYARAAIFAPFIAEELTSVLEASAKGAAEGCSGKEAKLQCSNKWTGNGEPSSGLGEVFGALAVVQGLLVKDAKAPATASDRGTGTSAGSPTANAPAASGSDQPPENEGAAGALTVSRGLSLAVAALVVVLL</sequence>
<feature type="signal peptide" evidence="12">
    <location>
        <begin position="1"/>
        <end position="18"/>
    </location>
</feature>
<dbReference type="PIRSF" id="PIRSF016302">
    <property type="entry name" value="Man_a_manosd"/>
    <property type="match status" value="1"/>
</dbReference>
<evidence type="ECO:0000256" key="6">
    <source>
        <dbReference type="ARBA" id="ARBA00022801"/>
    </source>
</evidence>
<dbReference type="Pfam" id="PF03663">
    <property type="entry name" value="Glyco_hydro_76"/>
    <property type="match status" value="1"/>
</dbReference>
<dbReference type="GO" id="GO:0008496">
    <property type="term" value="F:mannan endo-1,6-alpha-mannosidase activity"/>
    <property type="evidence" value="ECO:0007669"/>
    <property type="project" value="UniProtKB-UniRule"/>
</dbReference>
<feature type="compositionally biased region" description="Polar residues" evidence="11">
    <location>
        <begin position="398"/>
        <end position="410"/>
    </location>
</feature>
<keyword evidence="8" id="KW-0325">Glycoprotein</keyword>
<evidence type="ECO:0000256" key="11">
    <source>
        <dbReference type="SAM" id="MobiDB-lite"/>
    </source>
</evidence>
<comment type="subcellular location">
    <subcellularLocation>
        <location evidence="2">Endomembrane system</location>
    </subcellularLocation>
</comment>
<dbReference type="Gene3D" id="1.50.10.20">
    <property type="match status" value="1"/>
</dbReference>
<proteinExistence type="inferred from homology"/>
<dbReference type="GO" id="GO:0009272">
    <property type="term" value="P:fungal-type cell wall biogenesis"/>
    <property type="evidence" value="ECO:0007669"/>
    <property type="project" value="TreeGrafter"/>
</dbReference>
<keyword evidence="9 10" id="KW-0326">Glycosidase</keyword>
<evidence type="ECO:0000256" key="8">
    <source>
        <dbReference type="ARBA" id="ARBA00023180"/>
    </source>
</evidence>
<dbReference type="InterPro" id="IPR008928">
    <property type="entry name" value="6-hairpin_glycosidase_sf"/>
</dbReference>
<dbReference type="PANTHER" id="PTHR12145:SF36">
    <property type="entry name" value="MANNAN ENDO-1,6-ALPHA-MANNOSIDASE DCW1"/>
    <property type="match status" value="1"/>
</dbReference>
<evidence type="ECO:0000256" key="4">
    <source>
        <dbReference type="ARBA" id="ARBA00012350"/>
    </source>
</evidence>
<dbReference type="GO" id="GO:0012505">
    <property type="term" value="C:endomembrane system"/>
    <property type="evidence" value="ECO:0007669"/>
    <property type="project" value="UniProtKB-SubCell"/>
</dbReference>
<keyword evidence="5 12" id="KW-0732">Signal</keyword>
<keyword evidence="7" id="KW-0472">Membrane</keyword>